<protein>
    <submittedName>
        <fullName evidence="2">Uncharacterized protein</fullName>
    </submittedName>
</protein>
<proteinExistence type="predicted"/>
<organism evidence="2 3">
    <name type="scientific">Botrytis hyacinthi</name>
    <dbReference type="NCBI Taxonomy" id="278943"/>
    <lineage>
        <taxon>Eukaryota</taxon>
        <taxon>Fungi</taxon>
        <taxon>Dikarya</taxon>
        <taxon>Ascomycota</taxon>
        <taxon>Pezizomycotina</taxon>
        <taxon>Leotiomycetes</taxon>
        <taxon>Helotiales</taxon>
        <taxon>Sclerotiniaceae</taxon>
        <taxon>Botrytis</taxon>
    </lineage>
</organism>
<dbReference type="Proteomes" id="UP000297814">
    <property type="component" value="Unassembled WGS sequence"/>
</dbReference>
<evidence type="ECO:0000313" key="2">
    <source>
        <dbReference type="EMBL" id="TGO41638.1"/>
    </source>
</evidence>
<gene>
    <name evidence="2" type="ORF">BHYA_0018g00090</name>
</gene>
<name>A0A4Z1GYR7_9HELO</name>
<reference evidence="2 3" key="1">
    <citation type="submission" date="2017-12" db="EMBL/GenBank/DDBJ databases">
        <title>Comparative genomics of Botrytis spp.</title>
        <authorList>
            <person name="Valero-Jimenez C.A."/>
            <person name="Tapia P."/>
            <person name="Veloso J."/>
            <person name="Silva-Moreno E."/>
            <person name="Staats M."/>
            <person name="Valdes J.H."/>
            <person name="Van Kan J.A.L."/>
        </authorList>
    </citation>
    <scope>NUCLEOTIDE SEQUENCE [LARGE SCALE GENOMIC DNA]</scope>
    <source>
        <strain evidence="2 3">Bh0001</strain>
    </source>
</reference>
<evidence type="ECO:0000313" key="3">
    <source>
        <dbReference type="Proteomes" id="UP000297814"/>
    </source>
</evidence>
<dbReference type="EMBL" id="PQXK01000018">
    <property type="protein sequence ID" value="TGO41638.1"/>
    <property type="molecule type" value="Genomic_DNA"/>
</dbReference>
<sequence length="98" mass="10614">MGFLHDSTCPVSGEIGAANKEDGEEERERPDDDDEDHKPSDDVEPGSGVAGEDAAVKEDEGEFDEAESGDLEELARPEGLGVERVRMGVWIKGLKGWE</sequence>
<comment type="caution">
    <text evidence="2">The sequence shown here is derived from an EMBL/GenBank/DDBJ whole genome shotgun (WGS) entry which is preliminary data.</text>
</comment>
<accession>A0A4Z1GYR7</accession>
<dbReference type="AlphaFoldDB" id="A0A4Z1GYR7"/>
<feature type="compositionally biased region" description="Acidic residues" evidence="1">
    <location>
        <begin position="59"/>
        <end position="72"/>
    </location>
</feature>
<feature type="region of interest" description="Disordered" evidence="1">
    <location>
        <begin position="1"/>
        <end position="78"/>
    </location>
</feature>
<feature type="compositionally biased region" description="Basic and acidic residues" evidence="1">
    <location>
        <begin position="26"/>
        <end position="41"/>
    </location>
</feature>
<keyword evidence="3" id="KW-1185">Reference proteome</keyword>
<evidence type="ECO:0000256" key="1">
    <source>
        <dbReference type="SAM" id="MobiDB-lite"/>
    </source>
</evidence>